<feature type="transmembrane region" description="Helical" evidence="1">
    <location>
        <begin position="67"/>
        <end position="84"/>
    </location>
</feature>
<comment type="caution">
    <text evidence="2">The sequence shown here is derived from an EMBL/GenBank/DDBJ whole genome shotgun (WGS) entry which is preliminary data.</text>
</comment>
<dbReference type="RefSeq" id="WP_100297098.1">
    <property type="nucleotide sequence ID" value="NZ_PHGZ01000019.1"/>
</dbReference>
<keyword evidence="1" id="KW-0812">Transmembrane</keyword>
<dbReference type="Proteomes" id="UP000230282">
    <property type="component" value="Unassembled WGS sequence"/>
</dbReference>
<keyword evidence="1" id="KW-1133">Transmembrane helix</keyword>
<feature type="transmembrane region" description="Helical" evidence="1">
    <location>
        <begin position="179"/>
        <end position="204"/>
    </location>
</feature>
<feature type="transmembrane region" description="Helical" evidence="1">
    <location>
        <begin position="35"/>
        <end position="55"/>
    </location>
</feature>
<gene>
    <name evidence="2" type="ORF">CVP04_08580</name>
</gene>
<dbReference type="EMBL" id="PHGZ01000019">
    <property type="protein sequence ID" value="PJG82587.1"/>
    <property type="molecule type" value="Genomic_DNA"/>
</dbReference>
<proteinExistence type="predicted"/>
<evidence type="ECO:0000256" key="1">
    <source>
        <dbReference type="SAM" id="Phobius"/>
    </source>
</evidence>
<feature type="transmembrane region" description="Helical" evidence="1">
    <location>
        <begin position="154"/>
        <end position="172"/>
    </location>
</feature>
<dbReference type="OrthoDB" id="5915482at2"/>
<feature type="transmembrane region" description="Helical" evidence="1">
    <location>
        <begin position="122"/>
        <end position="142"/>
    </location>
</feature>
<organism evidence="2 3">
    <name type="scientific">Caviibacterium pharyngocola</name>
    <dbReference type="NCBI Taxonomy" id="28159"/>
    <lineage>
        <taxon>Bacteria</taxon>
        <taxon>Pseudomonadati</taxon>
        <taxon>Pseudomonadota</taxon>
        <taxon>Gammaproteobacteria</taxon>
        <taxon>Pasteurellales</taxon>
        <taxon>Pasteurellaceae</taxon>
        <taxon>Caviibacterium</taxon>
    </lineage>
</organism>
<evidence type="ECO:0000313" key="3">
    <source>
        <dbReference type="Proteomes" id="UP000230282"/>
    </source>
</evidence>
<reference evidence="2 3" key="1">
    <citation type="submission" date="2017-11" db="EMBL/GenBank/DDBJ databases">
        <title>Reclassification of Bisgaard taxon 5 as Caviibacterium pharyngocola gen. nov., sp. nov.</title>
        <authorList>
            <person name="Christensen H."/>
        </authorList>
    </citation>
    <scope>NUCLEOTIDE SEQUENCE [LARGE SCALE GENOMIC DNA]</scope>
    <source>
        <strain evidence="2 3">7_3</strain>
    </source>
</reference>
<feature type="transmembrane region" description="Helical" evidence="1">
    <location>
        <begin position="216"/>
        <end position="237"/>
    </location>
</feature>
<protein>
    <submittedName>
        <fullName evidence="2">Uncharacterized protein</fullName>
    </submittedName>
</protein>
<keyword evidence="3" id="KW-1185">Reference proteome</keyword>
<name>A0A2M8RUN1_9PAST</name>
<feature type="transmembrane region" description="Helical" evidence="1">
    <location>
        <begin position="90"/>
        <end position="110"/>
    </location>
</feature>
<feature type="transmembrane region" description="Helical" evidence="1">
    <location>
        <begin position="244"/>
        <end position="265"/>
    </location>
</feature>
<keyword evidence="1" id="KW-0472">Membrane</keyword>
<evidence type="ECO:0000313" key="2">
    <source>
        <dbReference type="EMBL" id="PJG82587.1"/>
    </source>
</evidence>
<accession>A0A2M8RUN1</accession>
<sequence>MSEQPKYGLLLSLLPIMLLAAVDIFALYLQPYAKALPHLSVAVLIAQLLCIVVFVKGEICNGQRARLIKANLYCLAYWIVWLILSLFSTYHYILTDIVCLCGIMLTIAIWQQPQDELMRRSILILGALLGGLGIVTYFFLFMDIPPLNFLQYNFFAQLISGILLAHLLLLIARNRLQGFIALLPLAAAATLFINALVVLGLLVYAQSSAVIFSNELAVSLYFLLHLVCAAILAIFIFRKWTFDYYSLFLLLFISASFPLWMTFAYL</sequence>
<dbReference type="AlphaFoldDB" id="A0A2M8RUN1"/>
<feature type="transmembrane region" description="Helical" evidence="1">
    <location>
        <begin position="7"/>
        <end position="29"/>
    </location>
</feature>